<dbReference type="FunFam" id="1.10.510.10:FF:000571">
    <property type="entry name" value="Maternal embryonic leucine zipper kinase"/>
    <property type="match status" value="1"/>
</dbReference>
<dbReference type="InterPro" id="IPR008271">
    <property type="entry name" value="Ser/Thr_kinase_AS"/>
</dbReference>
<name>A0A8H5LZ08_9AGAR</name>
<accession>A0A8H5LZ08</accession>
<dbReference type="InterPro" id="IPR017441">
    <property type="entry name" value="Protein_kinase_ATP_BS"/>
</dbReference>
<dbReference type="SMART" id="SM00240">
    <property type="entry name" value="FHA"/>
    <property type="match status" value="1"/>
</dbReference>
<dbReference type="PROSITE" id="PS00107">
    <property type="entry name" value="PROTEIN_KINASE_ATP"/>
    <property type="match status" value="1"/>
</dbReference>
<proteinExistence type="inferred from homology"/>
<gene>
    <name evidence="8" type="ORF">D9757_010153</name>
</gene>
<feature type="domain" description="Protein kinase" evidence="7">
    <location>
        <begin position="161"/>
        <end position="430"/>
    </location>
</feature>
<feature type="compositionally biased region" description="Acidic residues" evidence="5">
    <location>
        <begin position="587"/>
        <end position="596"/>
    </location>
</feature>
<feature type="compositionally biased region" description="Polar residues" evidence="5">
    <location>
        <begin position="493"/>
        <end position="508"/>
    </location>
</feature>
<evidence type="ECO:0000256" key="4">
    <source>
        <dbReference type="PROSITE-ProRule" id="PRU10141"/>
    </source>
</evidence>
<dbReference type="SUPFAM" id="SSF56112">
    <property type="entry name" value="Protein kinase-like (PK-like)"/>
    <property type="match status" value="1"/>
</dbReference>
<keyword evidence="2 4" id="KW-0547">Nucleotide-binding</keyword>
<dbReference type="PROSITE" id="PS00108">
    <property type="entry name" value="PROTEIN_KINASE_ST"/>
    <property type="match status" value="1"/>
</dbReference>
<comment type="caution">
    <text evidence="8">The sequence shown here is derived from an EMBL/GenBank/DDBJ whole genome shotgun (WGS) entry which is preliminary data.</text>
</comment>
<dbReference type="InterPro" id="IPR008984">
    <property type="entry name" value="SMAD_FHA_dom_sf"/>
</dbReference>
<comment type="similarity">
    <text evidence="1">Belongs to the protein kinase superfamily. CAMK Ser/Thr protein kinase family. CHEK2 subfamily.</text>
</comment>
<feature type="binding site" evidence="4">
    <location>
        <position position="190"/>
    </location>
    <ligand>
        <name>ATP</name>
        <dbReference type="ChEBI" id="CHEBI:30616"/>
    </ligand>
</feature>
<dbReference type="PANTHER" id="PTHR24347">
    <property type="entry name" value="SERINE/THREONINE-PROTEIN KINASE"/>
    <property type="match status" value="1"/>
</dbReference>
<feature type="compositionally biased region" description="Acidic residues" evidence="5">
    <location>
        <begin position="1"/>
        <end position="10"/>
    </location>
</feature>
<dbReference type="PROSITE" id="PS50006">
    <property type="entry name" value="FHA_DOMAIN"/>
    <property type="match status" value="1"/>
</dbReference>
<feature type="region of interest" description="Disordered" evidence="5">
    <location>
        <begin position="1"/>
        <end position="25"/>
    </location>
</feature>
<dbReference type="PROSITE" id="PS50011">
    <property type="entry name" value="PROTEIN_KINASE_DOM"/>
    <property type="match status" value="1"/>
</dbReference>
<keyword evidence="3 4" id="KW-0067">ATP-binding</keyword>
<dbReference type="Gene3D" id="1.10.510.10">
    <property type="entry name" value="Transferase(Phosphotransferase) domain 1"/>
    <property type="match status" value="1"/>
</dbReference>
<evidence type="ECO:0008006" key="10">
    <source>
        <dbReference type="Google" id="ProtNLM"/>
    </source>
</evidence>
<evidence type="ECO:0000256" key="1">
    <source>
        <dbReference type="ARBA" id="ARBA00005575"/>
    </source>
</evidence>
<evidence type="ECO:0000256" key="3">
    <source>
        <dbReference type="ARBA" id="ARBA00022840"/>
    </source>
</evidence>
<evidence type="ECO:0000256" key="2">
    <source>
        <dbReference type="ARBA" id="ARBA00022741"/>
    </source>
</evidence>
<dbReference type="AlphaFoldDB" id="A0A8H5LZ08"/>
<dbReference type="SMART" id="SM00220">
    <property type="entry name" value="S_TKc"/>
    <property type="match status" value="1"/>
</dbReference>
<dbReference type="InterPro" id="IPR000253">
    <property type="entry name" value="FHA_dom"/>
</dbReference>
<evidence type="ECO:0000313" key="8">
    <source>
        <dbReference type="EMBL" id="KAF5374586.1"/>
    </source>
</evidence>
<dbReference type="Pfam" id="PF00069">
    <property type="entry name" value="Pkinase"/>
    <property type="match status" value="1"/>
</dbReference>
<dbReference type="Pfam" id="PF00498">
    <property type="entry name" value="FHA"/>
    <property type="match status" value="1"/>
</dbReference>
<dbReference type="GO" id="GO:0004672">
    <property type="term" value="F:protein kinase activity"/>
    <property type="evidence" value="ECO:0007669"/>
    <property type="project" value="InterPro"/>
</dbReference>
<dbReference type="InterPro" id="IPR000719">
    <property type="entry name" value="Prot_kinase_dom"/>
</dbReference>
<dbReference type="InterPro" id="IPR011009">
    <property type="entry name" value="Kinase-like_dom_sf"/>
</dbReference>
<evidence type="ECO:0000256" key="5">
    <source>
        <dbReference type="SAM" id="MobiDB-lite"/>
    </source>
</evidence>
<dbReference type="SUPFAM" id="SSF49879">
    <property type="entry name" value="SMAD/FHA domain"/>
    <property type="match status" value="1"/>
</dbReference>
<evidence type="ECO:0000259" key="7">
    <source>
        <dbReference type="PROSITE" id="PS50011"/>
    </source>
</evidence>
<dbReference type="OrthoDB" id="10252171at2759"/>
<reference evidence="8 9" key="1">
    <citation type="journal article" date="2020" name="ISME J.">
        <title>Uncovering the hidden diversity of litter-decomposition mechanisms in mushroom-forming fungi.</title>
        <authorList>
            <person name="Floudas D."/>
            <person name="Bentzer J."/>
            <person name="Ahren D."/>
            <person name="Johansson T."/>
            <person name="Persson P."/>
            <person name="Tunlid A."/>
        </authorList>
    </citation>
    <scope>NUCLEOTIDE SEQUENCE [LARGE SCALE GENOMIC DNA]</scope>
    <source>
        <strain evidence="8 9">CBS 406.79</strain>
    </source>
</reference>
<dbReference type="Proteomes" id="UP000518752">
    <property type="component" value="Unassembled WGS sequence"/>
</dbReference>
<organism evidence="8 9">
    <name type="scientific">Collybiopsis confluens</name>
    <dbReference type="NCBI Taxonomy" id="2823264"/>
    <lineage>
        <taxon>Eukaryota</taxon>
        <taxon>Fungi</taxon>
        <taxon>Dikarya</taxon>
        <taxon>Basidiomycota</taxon>
        <taxon>Agaricomycotina</taxon>
        <taxon>Agaricomycetes</taxon>
        <taxon>Agaricomycetidae</taxon>
        <taxon>Agaricales</taxon>
        <taxon>Marasmiineae</taxon>
        <taxon>Omphalotaceae</taxon>
        <taxon>Collybiopsis</taxon>
    </lineage>
</organism>
<dbReference type="EMBL" id="JAACJN010000100">
    <property type="protein sequence ID" value="KAF5374586.1"/>
    <property type="molecule type" value="Genomic_DNA"/>
</dbReference>
<feature type="region of interest" description="Disordered" evidence="5">
    <location>
        <begin position="485"/>
        <end position="648"/>
    </location>
</feature>
<feature type="compositionally biased region" description="Basic and acidic residues" evidence="5">
    <location>
        <begin position="543"/>
        <end position="555"/>
    </location>
</feature>
<feature type="compositionally biased region" description="Polar residues" evidence="5">
    <location>
        <begin position="526"/>
        <end position="535"/>
    </location>
</feature>
<protein>
    <recommendedName>
        <fullName evidence="10">Pkinase-domain-containing protein</fullName>
    </recommendedName>
</protein>
<evidence type="ECO:0000313" key="9">
    <source>
        <dbReference type="Proteomes" id="UP000518752"/>
    </source>
</evidence>
<dbReference type="GO" id="GO:0005524">
    <property type="term" value="F:ATP binding"/>
    <property type="evidence" value="ECO:0007669"/>
    <property type="project" value="UniProtKB-UniRule"/>
</dbReference>
<dbReference type="Gene3D" id="2.60.200.20">
    <property type="match status" value="1"/>
</dbReference>
<sequence length="648" mass="70467">MSSQPEEADIEQTQQTQELSQERVAPKQYDEHLWASLLPITREIKQVDLMKPQPLYRVGRNARTNTIVFPAIKISNSHAEISWDGQESFESVITLKDLSSNGTFVNGVKVGKGNSRVLTDGVEIAFGSAQSPNGNPLEDYRFIFRHTASGRPPEDGFYGLYDTAYQLGRGSFASVIKCMERSTGLFWAAKMFNNPVSLGSTAGSQAAKMDKMVSREISILQALSHPNICYLKDIFLVAEGKLILVLELVEGGDLLEYILSRSGLGEDVAQHITYQLCLALTYVHGLGIAHRDLKPENVLLTKENPPNVKVADFGLAKATDSQTMLKTMCGTPAYLAPEVVTQTNTEGYDHLVDSWSVGVIVFSMLTNASPFLEDDNQQDLRMKIATRTIDWTVLKTRTENPMIIDFIESLLNNDPASRMTLSGALDHPWLQEYAKKAGRNTVEDRKAGKFRDGEMTPAYNGNQIKGSGVFAHGFGNLAISDSNGVAASDHAGPSTSTGGDGVASTSNVTDDHDEPMEDSTPPPPSSQTRKLQPHNSRVLRRRREFEAKNAAESSKRHGKRAHGDLSVVPEGEAVNDIGGSAVPGGDESMEGGEDDSVAQPAPSKRARQTPPPTAIAPASTRGKKAKKSEPDPTTLRRSGRNATKSNSK</sequence>
<keyword evidence="9" id="KW-1185">Reference proteome</keyword>
<evidence type="ECO:0000259" key="6">
    <source>
        <dbReference type="PROSITE" id="PS50006"/>
    </source>
</evidence>
<feature type="domain" description="FHA" evidence="6">
    <location>
        <begin position="56"/>
        <end position="110"/>
    </location>
</feature>
<dbReference type="Gene3D" id="3.30.200.20">
    <property type="entry name" value="Phosphorylase Kinase, domain 1"/>
    <property type="match status" value="1"/>
</dbReference>